<feature type="region of interest" description="Disordered" evidence="1">
    <location>
        <begin position="584"/>
        <end position="716"/>
    </location>
</feature>
<reference evidence="2 3" key="1">
    <citation type="journal article" date="2004" name="Science">
        <title>The genome of the diatom Thalassiosira pseudonana: ecology, evolution, and metabolism.</title>
        <authorList>
            <person name="Armbrust E.V."/>
            <person name="Berges J.A."/>
            <person name="Bowler C."/>
            <person name="Green B.R."/>
            <person name="Martinez D."/>
            <person name="Putnam N.H."/>
            <person name="Zhou S."/>
            <person name="Allen A.E."/>
            <person name="Apt K.E."/>
            <person name="Bechner M."/>
            <person name="Brzezinski M.A."/>
            <person name="Chaal B.K."/>
            <person name="Chiovitti A."/>
            <person name="Davis A.K."/>
            <person name="Demarest M.S."/>
            <person name="Detter J.C."/>
            <person name="Glavina T."/>
            <person name="Goodstein D."/>
            <person name="Hadi M.Z."/>
            <person name="Hellsten U."/>
            <person name="Hildebrand M."/>
            <person name="Jenkins B.D."/>
            <person name="Jurka J."/>
            <person name="Kapitonov V.V."/>
            <person name="Kroger N."/>
            <person name="Lau W.W."/>
            <person name="Lane T.W."/>
            <person name="Larimer F.W."/>
            <person name="Lippmeier J.C."/>
            <person name="Lucas S."/>
            <person name="Medina M."/>
            <person name="Montsant A."/>
            <person name="Obornik M."/>
            <person name="Parker M.S."/>
            <person name="Palenik B."/>
            <person name="Pazour G.J."/>
            <person name="Richardson P.M."/>
            <person name="Rynearson T.A."/>
            <person name="Saito M.A."/>
            <person name="Schwartz D.C."/>
            <person name="Thamatrakoln K."/>
            <person name="Valentin K."/>
            <person name="Vardi A."/>
            <person name="Wilkerson F.P."/>
            <person name="Rokhsar D.S."/>
        </authorList>
    </citation>
    <scope>NUCLEOTIDE SEQUENCE [LARGE SCALE GENOMIC DNA]</scope>
    <source>
        <strain evidence="2 3">CCMP1335</strain>
    </source>
</reference>
<dbReference type="GeneID" id="7450873"/>
<reference evidence="2 3" key="2">
    <citation type="journal article" date="2008" name="Nature">
        <title>The Phaeodactylum genome reveals the evolutionary history of diatom genomes.</title>
        <authorList>
            <person name="Bowler C."/>
            <person name="Allen A.E."/>
            <person name="Badger J.H."/>
            <person name="Grimwood J."/>
            <person name="Jabbari K."/>
            <person name="Kuo A."/>
            <person name="Maheswari U."/>
            <person name="Martens C."/>
            <person name="Maumus F."/>
            <person name="Otillar R.P."/>
            <person name="Rayko E."/>
            <person name="Salamov A."/>
            <person name="Vandepoele K."/>
            <person name="Beszteri B."/>
            <person name="Gruber A."/>
            <person name="Heijde M."/>
            <person name="Katinka M."/>
            <person name="Mock T."/>
            <person name="Valentin K."/>
            <person name="Verret F."/>
            <person name="Berges J.A."/>
            <person name="Brownlee C."/>
            <person name="Cadoret J.P."/>
            <person name="Chiovitti A."/>
            <person name="Choi C.J."/>
            <person name="Coesel S."/>
            <person name="De Martino A."/>
            <person name="Detter J.C."/>
            <person name="Durkin C."/>
            <person name="Falciatore A."/>
            <person name="Fournet J."/>
            <person name="Haruta M."/>
            <person name="Huysman M.J."/>
            <person name="Jenkins B.D."/>
            <person name="Jiroutova K."/>
            <person name="Jorgensen R.E."/>
            <person name="Joubert Y."/>
            <person name="Kaplan A."/>
            <person name="Kroger N."/>
            <person name="Kroth P.G."/>
            <person name="La Roche J."/>
            <person name="Lindquist E."/>
            <person name="Lommer M."/>
            <person name="Martin-Jezequel V."/>
            <person name="Lopez P.J."/>
            <person name="Lucas S."/>
            <person name="Mangogna M."/>
            <person name="McGinnis K."/>
            <person name="Medlin L.K."/>
            <person name="Montsant A."/>
            <person name="Oudot-Le Secq M.P."/>
            <person name="Napoli C."/>
            <person name="Obornik M."/>
            <person name="Parker M.S."/>
            <person name="Petit J.L."/>
            <person name="Porcel B.M."/>
            <person name="Poulsen N."/>
            <person name="Robison M."/>
            <person name="Rychlewski L."/>
            <person name="Rynearson T.A."/>
            <person name="Schmutz J."/>
            <person name="Shapiro H."/>
            <person name="Siaut M."/>
            <person name="Stanley M."/>
            <person name="Sussman M.R."/>
            <person name="Taylor A.R."/>
            <person name="Vardi A."/>
            <person name="von Dassow P."/>
            <person name="Vyverman W."/>
            <person name="Willis A."/>
            <person name="Wyrwicz L.S."/>
            <person name="Rokhsar D.S."/>
            <person name="Weissenbach J."/>
            <person name="Armbrust E.V."/>
            <person name="Green B.R."/>
            <person name="Van de Peer Y."/>
            <person name="Grigoriev I.V."/>
        </authorList>
    </citation>
    <scope>NUCLEOTIDE SEQUENCE [LARGE SCALE GENOMIC DNA]</scope>
    <source>
        <strain evidence="2 3">CCMP1335</strain>
    </source>
</reference>
<dbReference type="KEGG" id="tps:THAPSDRAFT_24820"/>
<dbReference type="PaxDb" id="35128-Thaps24820"/>
<accession>B8CCA7</accession>
<feature type="region of interest" description="Disordered" evidence="1">
    <location>
        <begin position="767"/>
        <end position="786"/>
    </location>
</feature>
<feature type="compositionally biased region" description="Basic and acidic residues" evidence="1">
    <location>
        <begin position="695"/>
        <end position="709"/>
    </location>
</feature>
<feature type="region of interest" description="Disordered" evidence="1">
    <location>
        <begin position="95"/>
        <end position="167"/>
    </location>
</feature>
<name>B8CCA7_THAPS</name>
<feature type="compositionally biased region" description="Basic and acidic residues" evidence="1">
    <location>
        <begin position="612"/>
        <end position="623"/>
    </location>
</feature>
<feature type="region of interest" description="Disordered" evidence="1">
    <location>
        <begin position="232"/>
        <end position="335"/>
    </location>
</feature>
<protein>
    <submittedName>
        <fullName evidence="2">Uncharacterized protein</fullName>
    </submittedName>
</protein>
<dbReference type="RefSeq" id="XP_002293915.1">
    <property type="nucleotide sequence ID" value="XM_002293879.1"/>
</dbReference>
<evidence type="ECO:0000313" key="2">
    <source>
        <dbReference type="EMBL" id="EED88924.1"/>
    </source>
</evidence>
<evidence type="ECO:0000313" key="3">
    <source>
        <dbReference type="Proteomes" id="UP000001449"/>
    </source>
</evidence>
<feature type="region of interest" description="Disordered" evidence="1">
    <location>
        <begin position="1"/>
        <end position="78"/>
    </location>
</feature>
<gene>
    <name evidence="2" type="ORF">THAPSDRAFT_24820</name>
</gene>
<feature type="compositionally biased region" description="Low complexity" evidence="1">
    <location>
        <begin position="632"/>
        <end position="644"/>
    </location>
</feature>
<feature type="compositionally biased region" description="Polar residues" evidence="1">
    <location>
        <begin position="115"/>
        <end position="126"/>
    </location>
</feature>
<dbReference type="InParanoid" id="B8CCA7"/>
<feature type="compositionally biased region" description="Gly residues" evidence="1">
    <location>
        <begin position="97"/>
        <end position="111"/>
    </location>
</feature>
<evidence type="ECO:0000256" key="1">
    <source>
        <dbReference type="SAM" id="MobiDB-lite"/>
    </source>
</evidence>
<feature type="compositionally biased region" description="Basic residues" evidence="1">
    <location>
        <begin position="280"/>
        <end position="292"/>
    </location>
</feature>
<sequence>MTRASKGDTNSNTTNGGDGGHRNNPSGSGESSATQRRMRAAADDHDEDETRGSRSSARNDRSSSANGNEEEETYADQYRRRAESLLDYLRRRDGGVDAAGGESGRGVGGEGKSAPGTNNDDTNATSVFRHFSNNPPPAAAAARRSSSDNNDGCSNYEEDTTTANNNKSTLTRLLSRLQREHHTNFGPNPADPRNAHVNVSRARYLLEASAGNVGLASAFYWEDYLVGNNNNNAEEGGGGSEASSSIASSTKAVSGEKKGSHGYKSEEDDNENGESDGPPARKKRRTSRKSAAAKKGGDDSDEEDGGNSSDSSNAKMGVSRELNNNNNNNRKGSDMSEVLHGAETSLNSMHQFQQAFGLKLSSLENRLKSLASSSAACSAGVASVASAAGGRNGGEDAASGNGSMDSTDAVDPRMGKNLKSALKSGKYSSPSNRSANDNNNNNNNNNSNNNEQAALEQAIAIRRALEEARRNLAANQNVARGGSNNGDGNSGAPAEEGLARIAAAYPDVWRQCMESGMNEEIMQYSETLYAALRNRSSVADESFASCMASFARFMRNPSERTRQHGRDIMEQALAQAIRSLDGRVAGADGCGADGGGNDDPEDGDDSGGDGSDEPRNNDVREADQPEEEQVPAAGLRRSGRIRAAAIRRDADNANNADAAPAEQQNNAGNNTNNRNGGASISDDDDATFRPGPEPVFREMKVEESQQSDKTKRKRFTAPRLFASSDSDDGSDDIVDFSWGNAWDENNFFNIMDDSIWPSRVLWASFPQSSSSDSDGSDDDDSPRLSIPPSWLRTGFVLSKCGNGLAVADPSDEEWERIRRSHPRVIRDGHLKGIKGLFPFHCKGLSALLSIVTAMLYSGASIRGGAVTCDSDRTPFDELSVEQRQKEFHSRLVDALSSLIFIAAKAKSQRISDALNTMDKLMVRRKKMKEDILSGEYRSFTEMRQRLKVRVGQCRVAFWETDSANNDATIFPAGRDPKDIQIHSSLTNIQDIRQYVQTHLRSFTEPGGCALFLETIVRCHGESHIEKLLGVDVSSSYAERKPVKLLTCRCKETLKYLEKRRSSMNESGPPPDEHDCIKVEFLSLLLTGQVFSSYQNWSADSIGIGLLRIDKGTPVGSRLLKPIKPIWICLGDIGYSTLFLESKDIIGKETSLDSPGNAFRLAHWNCWSGERTGMKVLTSMYNEGSVLTDLNAAVISDFEEDGKRTVTQSIVEKQHDEIQRDAVDQVDPATADPDLLPITDEELQSTRFHPEDEKYYAGQYRRWRYQLGGGNGDEWVPFYRLKRRQKLIVEMKLAPRICVLVRSRWPLATLRDFSPAGKFPVF</sequence>
<feature type="compositionally biased region" description="Basic and acidic residues" evidence="1">
    <location>
        <begin position="40"/>
        <end position="61"/>
    </location>
</feature>
<dbReference type="PANTHER" id="PTHR16148">
    <property type="entry name" value="NF-KAPPA-B-REPRESSING FACTOR-RELATED"/>
    <property type="match status" value="1"/>
</dbReference>
<feature type="region of interest" description="Disordered" evidence="1">
    <location>
        <begin position="386"/>
        <end position="449"/>
    </location>
</feature>
<organism evidence="2 3">
    <name type="scientific">Thalassiosira pseudonana</name>
    <name type="common">Marine diatom</name>
    <name type="synonym">Cyclotella nana</name>
    <dbReference type="NCBI Taxonomy" id="35128"/>
    <lineage>
        <taxon>Eukaryota</taxon>
        <taxon>Sar</taxon>
        <taxon>Stramenopiles</taxon>
        <taxon>Ochrophyta</taxon>
        <taxon>Bacillariophyta</taxon>
        <taxon>Coscinodiscophyceae</taxon>
        <taxon>Thalassiosirophycidae</taxon>
        <taxon>Thalassiosirales</taxon>
        <taxon>Thalassiosiraceae</taxon>
        <taxon>Thalassiosira</taxon>
    </lineage>
</organism>
<feature type="compositionally biased region" description="Low complexity" evidence="1">
    <location>
        <begin position="428"/>
        <end position="449"/>
    </location>
</feature>
<feature type="compositionally biased region" description="Low complexity" evidence="1">
    <location>
        <begin position="652"/>
        <end position="677"/>
    </location>
</feature>
<proteinExistence type="predicted"/>
<feature type="compositionally biased region" description="Acidic residues" evidence="1">
    <location>
        <begin position="596"/>
        <end position="611"/>
    </location>
</feature>
<dbReference type="Proteomes" id="UP000001449">
    <property type="component" value="Chromosome 14"/>
</dbReference>
<feature type="compositionally biased region" description="Basic and acidic residues" evidence="1">
    <location>
        <begin position="254"/>
        <end position="265"/>
    </location>
</feature>
<dbReference type="PANTHER" id="PTHR16148:SF14">
    <property type="entry name" value="MYND-TYPE DOMAIN-CONTAINING PROTEIN"/>
    <property type="match status" value="1"/>
</dbReference>
<dbReference type="EMBL" id="CM000649">
    <property type="protein sequence ID" value="EED88924.1"/>
    <property type="molecule type" value="Genomic_DNA"/>
</dbReference>
<feature type="compositionally biased region" description="Low complexity" evidence="1">
    <location>
        <begin position="139"/>
        <end position="151"/>
    </location>
</feature>
<feature type="compositionally biased region" description="Polar residues" evidence="1">
    <location>
        <begin position="23"/>
        <end position="35"/>
    </location>
</feature>
<dbReference type="eggNOG" id="ENOG502SJM5">
    <property type="taxonomic scope" value="Eukaryota"/>
</dbReference>
<keyword evidence="3" id="KW-1185">Reference proteome</keyword>
<dbReference type="HOGENOM" id="CLU_259897_0_0_1"/>